<dbReference type="Pfam" id="PF02673">
    <property type="entry name" value="BacA"/>
    <property type="match status" value="1"/>
</dbReference>
<evidence type="ECO:0000313" key="16">
    <source>
        <dbReference type="Proteomes" id="UP001523550"/>
    </source>
</evidence>
<evidence type="ECO:0000256" key="11">
    <source>
        <dbReference type="ARBA" id="ARBA00032707"/>
    </source>
</evidence>
<keyword evidence="8 14" id="KW-1133">Transmembrane helix</keyword>
<evidence type="ECO:0000256" key="14">
    <source>
        <dbReference type="HAMAP-Rule" id="MF_01006"/>
    </source>
</evidence>
<evidence type="ECO:0000256" key="4">
    <source>
        <dbReference type="ARBA" id="ARBA00021581"/>
    </source>
</evidence>
<feature type="transmembrane region" description="Helical" evidence="14">
    <location>
        <begin position="234"/>
        <end position="260"/>
    </location>
</feature>
<evidence type="ECO:0000256" key="7">
    <source>
        <dbReference type="ARBA" id="ARBA00022801"/>
    </source>
</evidence>
<dbReference type="Proteomes" id="UP001523550">
    <property type="component" value="Unassembled WGS sequence"/>
</dbReference>
<keyword evidence="14" id="KW-0133">Cell shape</keyword>
<keyword evidence="7 14" id="KW-0378">Hydrolase</keyword>
<keyword evidence="14" id="KW-0573">Peptidoglycan synthesis</keyword>
<dbReference type="GO" id="GO:0050380">
    <property type="term" value="F:undecaprenyl-diphosphatase activity"/>
    <property type="evidence" value="ECO:0007669"/>
    <property type="project" value="UniProtKB-EC"/>
</dbReference>
<keyword evidence="5 14" id="KW-1003">Cell membrane</keyword>
<evidence type="ECO:0000256" key="12">
    <source>
        <dbReference type="ARBA" id="ARBA00032932"/>
    </source>
</evidence>
<feature type="transmembrane region" description="Helical" evidence="14">
    <location>
        <begin position="127"/>
        <end position="147"/>
    </location>
</feature>
<feature type="transmembrane region" description="Helical" evidence="14">
    <location>
        <begin position="204"/>
        <end position="222"/>
    </location>
</feature>
<proteinExistence type="inferred from homology"/>
<keyword evidence="6 14" id="KW-0812">Transmembrane</keyword>
<evidence type="ECO:0000256" key="3">
    <source>
        <dbReference type="ARBA" id="ARBA00012374"/>
    </source>
</evidence>
<dbReference type="EMBL" id="JALJYF010000001">
    <property type="protein sequence ID" value="MCP1727445.1"/>
    <property type="molecule type" value="Genomic_DNA"/>
</dbReference>
<dbReference type="EC" id="3.6.1.27" evidence="3 14"/>
<evidence type="ECO:0000256" key="8">
    <source>
        <dbReference type="ARBA" id="ARBA00022989"/>
    </source>
</evidence>
<comment type="caution">
    <text evidence="15">The sequence shown here is derived from an EMBL/GenBank/DDBJ whole genome shotgun (WGS) entry which is preliminary data.</text>
</comment>
<evidence type="ECO:0000256" key="13">
    <source>
        <dbReference type="ARBA" id="ARBA00047594"/>
    </source>
</evidence>
<gene>
    <name evidence="14" type="primary">uppP</name>
    <name evidence="15" type="ORF">J2T60_001410</name>
</gene>
<protein>
    <recommendedName>
        <fullName evidence="4 14">Undecaprenyl-diphosphatase</fullName>
        <ecNumber evidence="3 14">3.6.1.27</ecNumber>
    </recommendedName>
    <alternativeName>
        <fullName evidence="12 14">Bacitracin resistance protein</fullName>
    </alternativeName>
    <alternativeName>
        <fullName evidence="11 14">Undecaprenyl pyrophosphate phosphatase</fullName>
    </alternativeName>
</protein>
<evidence type="ECO:0000256" key="10">
    <source>
        <dbReference type="ARBA" id="ARBA00023251"/>
    </source>
</evidence>
<evidence type="ECO:0000256" key="9">
    <source>
        <dbReference type="ARBA" id="ARBA00023136"/>
    </source>
</evidence>
<evidence type="ECO:0000256" key="6">
    <source>
        <dbReference type="ARBA" id="ARBA00022692"/>
    </source>
</evidence>
<reference evidence="15 16" key="1">
    <citation type="submission" date="2022-03" db="EMBL/GenBank/DDBJ databases">
        <title>Genomic Encyclopedia of Type Strains, Phase III (KMG-III): the genomes of soil and plant-associated and newly described type strains.</title>
        <authorList>
            <person name="Whitman W."/>
        </authorList>
    </citation>
    <scope>NUCLEOTIDE SEQUENCE [LARGE SCALE GENOMIC DNA]</scope>
    <source>
        <strain evidence="15 16">BSker1</strain>
    </source>
</reference>
<dbReference type="HAMAP" id="MF_01006">
    <property type="entry name" value="Undec_diphosphatase"/>
    <property type="match status" value="1"/>
</dbReference>
<keyword evidence="14" id="KW-0961">Cell wall biogenesis/degradation</keyword>
<name>A0ABT1G821_9GAMM</name>
<comment type="subcellular location">
    <subcellularLocation>
        <location evidence="1 14">Cell membrane</location>
        <topology evidence="1 14">Multi-pass membrane protein</topology>
    </subcellularLocation>
</comment>
<evidence type="ECO:0000256" key="2">
    <source>
        <dbReference type="ARBA" id="ARBA00010621"/>
    </source>
</evidence>
<dbReference type="PANTHER" id="PTHR30622:SF2">
    <property type="entry name" value="UNDECAPRENYL-DIPHOSPHATASE"/>
    <property type="match status" value="1"/>
</dbReference>
<feature type="transmembrane region" description="Helical" evidence="14">
    <location>
        <begin position="49"/>
        <end position="68"/>
    </location>
</feature>
<evidence type="ECO:0000256" key="1">
    <source>
        <dbReference type="ARBA" id="ARBA00004651"/>
    </source>
</evidence>
<feature type="transmembrane region" description="Helical" evidence="14">
    <location>
        <begin position="267"/>
        <end position="284"/>
    </location>
</feature>
<sequence length="289" mass="31609">MALWIAILLGVIQGLFMFIPVSSTAHLVITQHWLIGAGHELPPPDSPEMIFFDLMVHVGTLVSIVVVFYRPLKDFIAGVLHNTWALISQHGQASREMLYLRLALLLLFSVLVTGIIGLSFKFFFERFFANPILVAGTLTITGVLLWWTDKLSRRTVGLRQINTKTAAWIGLAQGLSLIPGLSRSGMTITFALLGGVKRRWAAQYSFFLAIPTILAATLFQGIEVAGAEGLNGISWAALTVGFVTAALVGIAALKLVLALLYRARLRVFSYYLWLLAAAVLFGFVDAGTF</sequence>
<dbReference type="PANTHER" id="PTHR30622">
    <property type="entry name" value="UNDECAPRENYL-DIPHOSPHATASE"/>
    <property type="match status" value="1"/>
</dbReference>
<dbReference type="InterPro" id="IPR003824">
    <property type="entry name" value="UppP"/>
</dbReference>
<keyword evidence="16" id="KW-1185">Reference proteome</keyword>
<evidence type="ECO:0000256" key="5">
    <source>
        <dbReference type="ARBA" id="ARBA00022475"/>
    </source>
</evidence>
<keyword evidence="9 14" id="KW-0472">Membrane</keyword>
<evidence type="ECO:0000313" key="15">
    <source>
        <dbReference type="EMBL" id="MCP1727445.1"/>
    </source>
</evidence>
<keyword evidence="10 14" id="KW-0046">Antibiotic resistance</keyword>
<comment type="function">
    <text evidence="14">Catalyzes the dephosphorylation of undecaprenyl diphosphate (UPP). Confers resistance to bacitracin.</text>
</comment>
<comment type="catalytic activity">
    <reaction evidence="13 14">
        <text>di-trans,octa-cis-undecaprenyl diphosphate + H2O = di-trans,octa-cis-undecaprenyl phosphate + phosphate + H(+)</text>
        <dbReference type="Rhea" id="RHEA:28094"/>
        <dbReference type="ChEBI" id="CHEBI:15377"/>
        <dbReference type="ChEBI" id="CHEBI:15378"/>
        <dbReference type="ChEBI" id="CHEBI:43474"/>
        <dbReference type="ChEBI" id="CHEBI:58405"/>
        <dbReference type="ChEBI" id="CHEBI:60392"/>
        <dbReference type="EC" id="3.6.1.27"/>
    </reaction>
</comment>
<accession>A0ABT1G821</accession>
<comment type="similarity">
    <text evidence="2 14">Belongs to the UppP family.</text>
</comment>
<feature type="transmembrane region" description="Helical" evidence="14">
    <location>
        <begin position="98"/>
        <end position="120"/>
    </location>
</feature>
<comment type="miscellaneous">
    <text evidence="14">Bacitracin is thought to be involved in the inhibition of peptidoglycan synthesis by sequestering undecaprenyl diphosphate, thereby reducing the pool of lipid carrier available.</text>
</comment>
<dbReference type="RefSeq" id="WP_253447397.1">
    <property type="nucleotide sequence ID" value="NZ_JALJYF010000001.1"/>
</dbReference>
<organism evidence="15 16">
    <name type="scientific">Natronospira proteinivora</name>
    <dbReference type="NCBI Taxonomy" id="1807133"/>
    <lineage>
        <taxon>Bacteria</taxon>
        <taxon>Pseudomonadati</taxon>
        <taxon>Pseudomonadota</taxon>
        <taxon>Gammaproteobacteria</taxon>
        <taxon>Natronospirales</taxon>
        <taxon>Natronospiraceae</taxon>
        <taxon>Natronospira</taxon>
    </lineage>
</organism>